<sequence>MIPRIRAAFGMCGERGTALIKRPGRKQKISWKNRLWAELMASVAIAMAAAFLLYMGIHTTAYDWIDRTQNTQEAYVQQKVRTEEALQQYIKDKNIALSDLSPLDEWVEREAYVAMVIYRFGRVIYSSYPFDVENVITSEEDTAETEVMPVSDDSAYTFTFADGTASVLLMPFYEYRYYQWADRISVICGFLLFITVFLHLIQKKTSYIELLKKELQILEGGQMEYAVSVRGSDELGELAEGINRMRISILEREQKEAEARQANQELVTAMSHDLRSPLTSLLGYLELLDEEETEDAAQQKHFIATSRKKAMQIKEMSDRLFEYFLVYGREEKPAMEPVDGSALFQQTVGESAFALEGRGFTVDFQMEEMDGVYYVSVDLFRRVVDNLFSNLTKYAAREYPVTIACVQTKEGARLAIHNRKRTDGALVESSGIGLKTCRKIMKEHEGSFDTTEDEDGFTATLFLPKA</sequence>
<protein>
    <recommendedName>
        <fullName evidence="3">histidine kinase</fullName>
        <ecNumber evidence="3">2.7.13.3</ecNumber>
    </recommendedName>
</protein>
<feature type="transmembrane region" description="Helical" evidence="15">
    <location>
        <begin position="155"/>
        <end position="173"/>
    </location>
</feature>
<reference evidence="18 19" key="1">
    <citation type="submission" date="2018-08" db="EMBL/GenBank/DDBJ databases">
        <title>A genome reference for cultivated species of the human gut microbiota.</title>
        <authorList>
            <person name="Zou Y."/>
            <person name="Xue W."/>
            <person name="Luo G."/>
        </authorList>
    </citation>
    <scope>NUCLEOTIDE SEQUENCE [LARGE SCALE GENOMIC DNA]</scope>
    <source>
        <strain evidence="18 19">TM09-12</strain>
    </source>
</reference>
<evidence type="ECO:0000256" key="13">
    <source>
        <dbReference type="ARBA" id="ARBA00023136"/>
    </source>
</evidence>
<dbReference type="CDD" id="cd00082">
    <property type="entry name" value="HisKA"/>
    <property type="match status" value="1"/>
</dbReference>
<dbReference type="SMART" id="SM00388">
    <property type="entry name" value="HisKA"/>
    <property type="match status" value="1"/>
</dbReference>
<evidence type="ECO:0000313" key="18">
    <source>
        <dbReference type="EMBL" id="RGI96500.1"/>
    </source>
</evidence>
<keyword evidence="11 15" id="KW-1133">Transmembrane helix</keyword>
<proteinExistence type="predicted"/>
<evidence type="ECO:0000256" key="8">
    <source>
        <dbReference type="ARBA" id="ARBA00022741"/>
    </source>
</evidence>
<feature type="coiled-coil region" evidence="14">
    <location>
        <begin position="245"/>
        <end position="272"/>
    </location>
</feature>
<feature type="transmembrane region" description="Helical" evidence="15">
    <location>
        <begin position="180"/>
        <end position="201"/>
    </location>
</feature>
<comment type="catalytic activity">
    <reaction evidence="1">
        <text>ATP + protein L-histidine = ADP + protein N-phospho-L-histidine.</text>
        <dbReference type="EC" id="2.7.13.3"/>
    </reaction>
</comment>
<dbReference type="InterPro" id="IPR050398">
    <property type="entry name" value="HssS/ArlS-like"/>
</dbReference>
<dbReference type="Pfam" id="PF00672">
    <property type="entry name" value="HAMP"/>
    <property type="match status" value="1"/>
</dbReference>
<evidence type="ECO:0000256" key="3">
    <source>
        <dbReference type="ARBA" id="ARBA00012438"/>
    </source>
</evidence>
<name>A0A374NXZ5_9FIRM</name>
<keyword evidence="4" id="KW-1003">Cell membrane</keyword>
<keyword evidence="5" id="KW-0597">Phosphoprotein</keyword>
<evidence type="ECO:0000256" key="10">
    <source>
        <dbReference type="ARBA" id="ARBA00022840"/>
    </source>
</evidence>
<dbReference type="SUPFAM" id="SSF55874">
    <property type="entry name" value="ATPase domain of HSP90 chaperone/DNA topoisomerase II/histidine kinase"/>
    <property type="match status" value="1"/>
</dbReference>
<evidence type="ECO:0000256" key="14">
    <source>
        <dbReference type="SAM" id="Coils"/>
    </source>
</evidence>
<keyword evidence="13 15" id="KW-0472">Membrane</keyword>
<dbReference type="InterPro" id="IPR036097">
    <property type="entry name" value="HisK_dim/P_sf"/>
</dbReference>
<keyword evidence="6" id="KW-0808">Transferase</keyword>
<evidence type="ECO:0000256" key="12">
    <source>
        <dbReference type="ARBA" id="ARBA00023012"/>
    </source>
</evidence>
<dbReference type="PROSITE" id="PS50885">
    <property type="entry name" value="HAMP"/>
    <property type="match status" value="1"/>
</dbReference>
<gene>
    <name evidence="18" type="ORF">DXD79_29275</name>
</gene>
<keyword evidence="10" id="KW-0067">ATP-binding</keyword>
<evidence type="ECO:0000256" key="5">
    <source>
        <dbReference type="ARBA" id="ARBA00022553"/>
    </source>
</evidence>
<dbReference type="Gene3D" id="6.10.340.10">
    <property type="match status" value="1"/>
</dbReference>
<evidence type="ECO:0000256" key="15">
    <source>
        <dbReference type="SAM" id="Phobius"/>
    </source>
</evidence>
<evidence type="ECO:0000313" key="19">
    <source>
        <dbReference type="Proteomes" id="UP000263014"/>
    </source>
</evidence>
<evidence type="ECO:0000259" key="17">
    <source>
        <dbReference type="PROSITE" id="PS50885"/>
    </source>
</evidence>
<dbReference type="InterPro" id="IPR005467">
    <property type="entry name" value="His_kinase_dom"/>
</dbReference>
<dbReference type="AlphaFoldDB" id="A0A374NXZ5"/>
<dbReference type="SUPFAM" id="SSF47384">
    <property type="entry name" value="Homodimeric domain of signal transducing histidine kinase"/>
    <property type="match status" value="1"/>
</dbReference>
<keyword evidence="8" id="KW-0547">Nucleotide-binding</keyword>
<dbReference type="InterPro" id="IPR003661">
    <property type="entry name" value="HisK_dim/P_dom"/>
</dbReference>
<dbReference type="GO" id="GO:0000155">
    <property type="term" value="F:phosphorelay sensor kinase activity"/>
    <property type="evidence" value="ECO:0007669"/>
    <property type="project" value="InterPro"/>
</dbReference>
<feature type="domain" description="HAMP" evidence="17">
    <location>
        <begin position="208"/>
        <end position="254"/>
    </location>
</feature>
<keyword evidence="9 18" id="KW-0418">Kinase</keyword>
<comment type="subcellular location">
    <subcellularLocation>
        <location evidence="2">Cell membrane</location>
        <topology evidence="2">Multi-pass membrane protein</topology>
    </subcellularLocation>
</comment>
<dbReference type="Proteomes" id="UP000263014">
    <property type="component" value="Unassembled WGS sequence"/>
</dbReference>
<dbReference type="Gene3D" id="3.30.565.10">
    <property type="entry name" value="Histidine kinase-like ATPase, C-terminal domain"/>
    <property type="match status" value="1"/>
</dbReference>
<evidence type="ECO:0000256" key="6">
    <source>
        <dbReference type="ARBA" id="ARBA00022679"/>
    </source>
</evidence>
<dbReference type="Pfam" id="PF00512">
    <property type="entry name" value="HisKA"/>
    <property type="match status" value="1"/>
</dbReference>
<evidence type="ECO:0000259" key="16">
    <source>
        <dbReference type="PROSITE" id="PS50109"/>
    </source>
</evidence>
<evidence type="ECO:0000256" key="2">
    <source>
        <dbReference type="ARBA" id="ARBA00004651"/>
    </source>
</evidence>
<organism evidence="18 19">
    <name type="scientific">Hungatella hathewayi</name>
    <dbReference type="NCBI Taxonomy" id="154046"/>
    <lineage>
        <taxon>Bacteria</taxon>
        <taxon>Bacillati</taxon>
        <taxon>Bacillota</taxon>
        <taxon>Clostridia</taxon>
        <taxon>Lachnospirales</taxon>
        <taxon>Lachnospiraceae</taxon>
        <taxon>Hungatella</taxon>
    </lineage>
</organism>
<dbReference type="CDD" id="cd06225">
    <property type="entry name" value="HAMP"/>
    <property type="match status" value="1"/>
</dbReference>
<dbReference type="InterPro" id="IPR036890">
    <property type="entry name" value="HATPase_C_sf"/>
</dbReference>
<feature type="transmembrane region" description="Helical" evidence="15">
    <location>
        <begin position="35"/>
        <end position="57"/>
    </location>
</feature>
<accession>A0A374NXZ5</accession>
<dbReference type="PANTHER" id="PTHR45528:SF1">
    <property type="entry name" value="SENSOR HISTIDINE KINASE CPXA"/>
    <property type="match status" value="1"/>
</dbReference>
<dbReference type="EMBL" id="QSON01000023">
    <property type="protein sequence ID" value="RGI96500.1"/>
    <property type="molecule type" value="Genomic_DNA"/>
</dbReference>
<evidence type="ECO:0000256" key="9">
    <source>
        <dbReference type="ARBA" id="ARBA00022777"/>
    </source>
</evidence>
<dbReference type="PANTHER" id="PTHR45528">
    <property type="entry name" value="SENSOR HISTIDINE KINASE CPXA"/>
    <property type="match status" value="1"/>
</dbReference>
<dbReference type="PROSITE" id="PS50109">
    <property type="entry name" value="HIS_KIN"/>
    <property type="match status" value="1"/>
</dbReference>
<dbReference type="GO" id="GO:0005886">
    <property type="term" value="C:plasma membrane"/>
    <property type="evidence" value="ECO:0007669"/>
    <property type="project" value="UniProtKB-SubCell"/>
</dbReference>
<dbReference type="Gene3D" id="1.10.287.130">
    <property type="match status" value="1"/>
</dbReference>
<evidence type="ECO:0000256" key="7">
    <source>
        <dbReference type="ARBA" id="ARBA00022692"/>
    </source>
</evidence>
<keyword evidence="14" id="KW-0175">Coiled coil</keyword>
<dbReference type="InterPro" id="IPR003660">
    <property type="entry name" value="HAMP_dom"/>
</dbReference>
<evidence type="ECO:0000256" key="1">
    <source>
        <dbReference type="ARBA" id="ARBA00000085"/>
    </source>
</evidence>
<feature type="domain" description="Histidine kinase" evidence="16">
    <location>
        <begin position="269"/>
        <end position="466"/>
    </location>
</feature>
<evidence type="ECO:0000256" key="11">
    <source>
        <dbReference type="ARBA" id="ARBA00022989"/>
    </source>
</evidence>
<comment type="caution">
    <text evidence="18">The sequence shown here is derived from an EMBL/GenBank/DDBJ whole genome shotgun (WGS) entry which is preliminary data.</text>
</comment>
<keyword evidence="12" id="KW-0902">Two-component regulatory system</keyword>
<evidence type="ECO:0000256" key="4">
    <source>
        <dbReference type="ARBA" id="ARBA00022475"/>
    </source>
</evidence>
<dbReference type="GO" id="GO:0005524">
    <property type="term" value="F:ATP binding"/>
    <property type="evidence" value="ECO:0007669"/>
    <property type="project" value="UniProtKB-KW"/>
</dbReference>
<keyword evidence="7 15" id="KW-0812">Transmembrane</keyword>
<dbReference type="EC" id="2.7.13.3" evidence="3"/>